<gene>
    <name evidence="1" type="ORF">E2C01_053779</name>
</gene>
<sequence length="103" mass="11565">MRIDLEASYPARMRGPGEATASTIYWRRREVRCALTDRALGVYASDAVRRCSSISISRDLAVICRECDSCYFPTPRQLKQAQRLPWPVITPRLTTASSSSPEA</sequence>
<dbReference type="Proteomes" id="UP000324222">
    <property type="component" value="Unassembled WGS sequence"/>
</dbReference>
<evidence type="ECO:0000313" key="1">
    <source>
        <dbReference type="EMBL" id="MPC59751.1"/>
    </source>
</evidence>
<reference evidence="1 2" key="1">
    <citation type="submission" date="2019-05" db="EMBL/GenBank/DDBJ databases">
        <title>Another draft genome of Portunus trituberculatus and its Hox gene families provides insights of decapod evolution.</title>
        <authorList>
            <person name="Jeong J.-H."/>
            <person name="Song I."/>
            <person name="Kim S."/>
            <person name="Choi T."/>
            <person name="Kim D."/>
            <person name="Ryu S."/>
            <person name="Kim W."/>
        </authorList>
    </citation>
    <scope>NUCLEOTIDE SEQUENCE [LARGE SCALE GENOMIC DNA]</scope>
    <source>
        <tissue evidence="1">Muscle</tissue>
    </source>
</reference>
<keyword evidence="2" id="KW-1185">Reference proteome</keyword>
<dbReference type="AlphaFoldDB" id="A0A5B7GI42"/>
<dbReference type="EMBL" id="VSRR010016841">
    <property type="protein sequence ID" value="MPC59751.1"/>
    <property type="molecule type" value="Genomic_DNA"/>
</dbReference>
<name>A0A5B7GI42_PORTR</name>
<evidence type="ECO:0000313" key="2">
    <source>
        <dbReference type="Proteomes" id="UP000324222"/>
    </source>
</evidence>
<accession>A0A5B7GI42</accession>
<protein>
    <submittedName>
        <fullName evidence="1">Uncharacterized protein</fullName>
    </submittedName>
</protein>
<organism evidence="1 2">
    <name type="scientific">Portunus trituberculatus</name>
    <name type="common">Swimming crab</name>
    <name type="synonym">Neptunus trituberculatus</name>
    <dbReference type="NCBI Taxonomy" id="210409"/>
    <lineage>
        <taxon>Eukaryota</taxon>
        <taxon>Metazoa</taxon>
        <taxon>Ecdysozoa</taxon>
        <taxon>Arthropoda</taxon>
        <taxon>Crustacea</taxon>
        <taxon>Multicrustacea</taxon>
        <taxon>Malacostraca</taxon>
        <taxon>Eumalacostraca</taxon>
        <taxon>Eucarida</taxon>
        <taxon>Decapoda</taxon>
        <taxon>Pleocyemata</taxon>
        <taxon>Brachyura</taxon>
        <taxon>Eubrachyura</taxon>
        <taxon>Portunoidea</taxon>
        <taxon>Portunidae</taxon>
        <taxon>Portuninae</taxon>
        <taxon>Portunus</taxon>
    </lineage>
</organism>
<proteinExistence type="predicted"/>
<comment type="caution">
    <text evidence="1">The sequence shown here is derived from an EMBL/GenBank/DDBJ whole genome shotgun (WGS) entry which is preliminary data.</text>
</comment>